<dbReference type="Proteomes" id="UP001165186">
    <property type="component" value="Unassembled WGS sequence"/>
</dbReference>
<evidence type="ECO:0000313" key="1">
    <source>
        <dbReference type="EMBL" id="GME36126.1"/>
    </source>
</evidence>
<proteinExistence type="predicted"/>
<keyword evidence="2" id="KW-1185">Reference proteome</keyword>
<organism evidence="1 2">
    <name type="scientific">Neofusicoccum parvum</name>
    <dbReference type="NCBI Taxonomy" id="310453"/>
    <lineage>
        <taxon>Eukaryota</taxon>
        <taxon>Fungi</taxon>
        <taxon>Dikarya</taxon>
        <taxon>Ascomycota</taxon>
        <taxon>Pezizomycotina</taxon>
        <taxon>Dothideomycetes</taxon>
        <taxon>Dothideomycetes incertae sedis</taxon>
        <taxon>Botryosphaeriales</taxon>
        <taxon>Botryosphaeriaceae</taxon>
        <taxon>Neofusicoccum</taxon>
    </lineage>
</organism>
<dbReference type="EMBL" id="BSXG01000074">
    <property type="protein sequence ID" value="GME36126.1"/>
    <property type="molecule type" value="Genomic_DNA"/>
</dbReference>
<name>A0ACB5SDF8_9PEZI</name>
<accession>A0ACB5SDF8</accession>
<evidence type="ECO:0000313" key="2">
    <source>
        <dbReference type="Proteomes" id="UP001165186"/>
    </source>
</evidence>
<reference evidence="1" key="1">
    <citation type="submission" date="2024-09" db="EMBL/GenBank/DDBJ databases">
        <title>Draft Genome Sequences of Neofusicoccum parvum.</title>
        <authorList>
            <person name="Ashida A."/>
            <person name="Camagna M."/>
            <person name="Tanaka A."/>
            <person name="Takemoto D."/>
        </authorList>
    </citation>
    <scope>NUCLEOTIDE SEQUENCE</scope>
    <source>
        <strain evidence="1">PPO83</strain>
    </source>
</reference>
<gene>
    <name evidence="1" type="primary">g9565</name>
    <name evidence="1" type="ORF">NpPPO83_00009565</name>
</gene>
<protein>
    <submittedName>
        <fullName evidence="1">Uncharacterized protein</fullName>
    </submittedName>
</protein>
<sequence>MAYRRYRESLYSPLSPAARHSTGASSYRSNEDQREDYDKLELGDLSNTALLNTTSYDPYRGSSRTSSSTKPRSISSLSATSDSTFKTKSKAFFERAKSTFRISRNVSPDERENTRPGSGLWTELMLVDRTLRGMAGLTTLFAVIMVVICVAYAKRFDDHIDHMPNSTSVRISSGKRSAMNHKAEGFKFLINVAATMILGMSNTYQQLLTALKVDDLKHVLYKYGDSRVGTNSPFSINHKRKGRRRSWLAWILLICTSMPVHLLANSVIGVTEYYNLKMKVHYIPDVLASDYLPDFSCYSALRMGVARLDPHDWSEFIPGSSSASSYKSSYSYNACPANHSDPDPNPFDEVTTDEEISTDIEVHYVSVAKR</sequence>
<comment type="caution">
    <text evidence="1">The sequence shown here is derived from an EMBL/GenBank/DDBJ whole genome shotgun (WGS) entry which is preliminary data.</text>
</comment>